<evidence type="ECO:0000256" key="9">
    <source>
        <dbReference type="ARBA" id="ARBA00023310"/>
    </source>
</evidence>
<keyword evidence="11" id="KW-1185">Reference proteome</keyword>
<keyword evidence="7" id="KW-0496">Mitochondrion</keyword>
<reference evidence="10 11" key="1">
    <citation type="journal article" date="2018" name="Mol. Biol. Evol.">
        <title>Broad Genomic Sampling Reveals a Smut Pathogenic Ancestry of the Fungal Clade Ustilaginomycotina.</title>
        <authorList>
            <person name="Kijpornyongpan T."/>
            <person name="Mondo S.J."/>
            <person name="Barry K."/>
            <person name="Sandor L."/>
            <person name="Lee J."/>
            <person name="Lipzen A."/>
            <person name="Pangilinan J."/>
            <person name="LaButti K."/>
            <person name="Hainaut M."/>
            <person name="Henrissat B."/>
            <person name="Grigoriev I.V."/>
            <person name="Spatafora J.W."/>
            <person name="Aime M.C."/>
        </authorList>
    </citation>
    <scope>NUCLEOTIDE SEQUENCE [LARGE SCALE GENOMIC DNA]</scope>
    <source>
        <strain evidence="10 11">MCA 4186</strain>
    </source>
</reference>
<evidence type="ECO:0000256" key="3">
    <source>
        <dbReference type="ARBA" id="ARBA00022448"/>
    </source>
</evidence>
<dbReference type="GO" id="GO:0045259">
    <property type="term" value="C:proton-transporting ATP synthase complex"/>
    <property type="evidence" value="ECO:0007669"/>
    <property type="project" value="UniProtKB-KW"/>
</dbReference>
<keyword evidence="9" id="KW-0066">ATP synthesis</keyword>
<evidence type="ECO:0000313" key="10">
    <source>
        <dbReference type="EMBL" id="PWN98575.1"/>
    </source>
</evidence>
<keyword evidence="8" id="KW-0472">Membrane</keyword>
<evidence type="ECO:0000256" key="8">
    <source>
        <dbReference type="ARBA" id="ARBA00023136"/>
    </source>
</evidence>
<dbReference type="OrthoDB" id="437at2759"/>
<name>A0A316ZE63_9BASI</name>
<keyword evidence="6" id="KW-0406">Ion transport</keyword>
<dbReference type="GO" id="GO:0015986">
    <property type="term" value="P:proton motive force-driven ATP synthesis"/>
    <property type="evidence" value="ECO:0007669"/>
    <property type="project" value="InterPro"/>
</dbReference>
<dbReference type="STRING" id="58919.A0A316ZE63"/>
<dbReference type="AlphaFoldDB" id="A0A316ZE63"/>
<keyword evidence="5" id="KW-0375">Hydrogen ion transport</keyword>
<sequence length="176" mass="18529">MIHSVRATLRAAPLRTAAPARSFARSAPRADVGSSAKNAAEGAAKQFSNAAEKARAAAGPFAERIQGATGLNFGALSEKLVYNLRVAGSLFKQVYVAEGLAPPKSVAAVREAYATLYARAANPEYWSKVAGNGEWKKIAVYAVEALGIFSIGEIIGRRKLVGYPVKKHAVSHAPAH</sequence>
<gene>
    <name evidence="10" type="ORF">FA09DRAFT_329626</name>
</gene>
<dbReference type="InterPro" id="IPR006808">
    <property type="entry name" value="ATP_synth_F0_gsu_mt"/>
</dbReference>
<dbReference type="GO" id="GO:0031966">
    <property type="term" value="C:mitochondrial membrane"/>
    <property type="evidence" value="ECO:0007669"/>
    <property type="project" value="UniProtKB-SubCell"/>
</dbReference>
<evidence type="ECO:0000313" key="11">
    <source>
        <dbReference type="Proteomes" id="UP000245946"/>
    </source>
</evidence>
<comment type="subcellular location">
    <subcellularLocation>
        <location evidence="1">Mitochondrion membrane</location>
    </subcellularLocation>
</comment>
<dbReference type="Proteomes" id="UP000245946">
    <property type="component" value="Unassembled WGS sequence"/>
</dbReference>
<dbReference type="Pfam" id="PF04718">
    <property type="entry name" value="ATP-synt_G"/>
    <property type="match status" value="1"/>
</dbReference>
<proteinExistence type="inferred from homology"/>
<evidence type="ECO:0000256" key="7">
    <source>
        <dbReference type="ARBA" id="ARBA00023128"/>
    </source>
</evidence>
<protein>
    <submittedName>
        <fullName evidence="10">Uncharacterized protein</fullName>
    </submittedName>
</protein>
<evidence type="ECO:0000256" key="4">
    <source>
        <dbReference type="ARBA" id="ARBA00022547"/>
    </source>
</evidence>
<organism evidence="10 11">
    <name type="scientific">Tilletiopsis washingtonensis</name>
    <dbReference type="NCBI Taxonomy" id="58919"/>
    <lineage>
        <taxon>Eukaryota</taxon>
        <taxon>Fungi</taxon>
        <taxon>Dikarya</taxon>
        <taxon>Basidiomycota</taxon>
        <taxon>Ustilaginomycotina</taxon>
        <taxon>Exobasidiomycetes</taxon>
        <taxon>Entylomatales</taxon>
        <taxon>Entylomatales incertae sedis</taxon>
        <taxon>Tilletiopsis</taxon>
    </lineage>
</organism>
<keyword evidence="4" id="KW-0138">CF(0)</keyword>
<dbReference type="GeneID" id="37269801"/>
<evidence type="ECO:0000256" key="5">
    <source>
        <dbReference type="ARBA" id="ARBA00022781"/>
    </source>
</evidence>
<dbReference type="GO" id="GO:0015078">
    <property type="term" value="F:proton transmembrane transporter activity"/>
    <property type="evidence" value="ECO:0007669"/>
    <property type="project" value="InterPro"/>
</dbReference>
<accession>A0A316ZE63</accession>
<dbReference type="RefSeq" id="XP_025598854.1">
    <property type="nucleotide sequence ID" value="XM_025742257.1"/>
</dbReference>
<keyword evidence="3" id="KW-0813">Transport</keyword>
<evidence type="ECO:0000256" key="2">
    <source>
        <dbReference type="ARBA" id="ARBA00005699"/>
    </source>
</evidence>
<comment type="similarity">
    <text evidence="2">Belongs to the ATPase g subunit family.</text>
</comment>
<dbReference type="EMBL" id="KZ819291">
    <property type="protein sequence ID" value="PWN98575.1"/>
    <property type="molecule type" value="Genomic_DNA"/>
</dbReference>
<evidence type="ECO:0000256" key="1">
    <source>
        <dbReference type="ARBA" id="ARBA00004325"/>
    </source>
</evidence>
<evidence type="ECO:0000256" key="6">
    <source>
        <dbReference type="ARBA" id="ARBA00023065"/>
    </source>
</evidence>